<sequence>MKVTAISQLKKKRWYEKDGEYRLFLFRDVNRIFFFQTEDDVKAKKISGSLDHKWWINSHRVYR</sequence>
<comment type="caution">
    <text evidence="1">The sequence shown here is derived from an EMBL/GenBank/DDBJ whole genome shotgun (WGS) entry which is preliminary data.</text>
</comment>
<evidence type="ECO:0000313" key="1">
    <source>
        <dbReference type="EMBL" id="KDA46382.1"/>
    </source>
</evidence>
<gene>
    <name evidence="1" type="ORF">Lani381_0402</name>
</gene>
<proteinExistence type="predicted"/>
<dbReference type="EMBL" id="JMHU01000004">
    <property type="protein sequence ID" value="KDA46382.1"/>
    <property type="molecule type" value="Genomic_DNA"/>
</dbReference>
<accession>A0ABR4RQU8</accession>
<reference evidence="1 2" key="1">
    <citation type="submission" date="2014-04" db="EMBL/GenBank/DDBJ databases">
        <title>Draft Genome Sequence of Lactobacillus animalis 381-IL-28.</title>
        <authorList>
            <person name="Sturino J.M."/>
            <person name="Rajendran M."/>
            <person name="Altermann E."/>
        </authorList>
    </citation>
    <scope>NUCLEOTIDE SEQUENCE [LARGE SCALE GENOMIC DNA]</scope>
    <source>
        <strain evidence="1 2">381-IL-28</strain>
    </source>
</reference>
<keyword evidence="2" id="KW-1185">Reference proteome</keyword>
<dbReference type="RefSeq" id="WP_035447283.1">
    <property type="nucleotide sequence ID" value="NZ_CP195054.1"/>
</dbReference>
<evidence type="ECO:0000313" key="2">
    <source>
        <dbReference type="Proteomes" id="UP000027129"/>
    </source>
</evidence>
<name>A0ABR4RQU8_9LACO</name>
<dbReference type="Proteomes" id="UP000027129">
    <property type="component" value="Unassembled WGS sequence"/>
</dbReference>
<organism evidence="1 2">
    <name type="scientific">Ligilactobacillus animalis</name>
    <dbReference type="NCBI Taxonomy" id="1605"/>
    <lineage>
        <taxon>Bacteria</taxon>
        <taxon>Bacillati</taxon>
        <taxon>Bacillota</taxon>
        <taxon>Bacilli</taxon>
        <taxon>Lactobacillales</taxon>
        <taxon>Lactobacillaceae</taxon>
        <taxon>Ligilactobacillus</taxon>
    </lineage>
</organism>
<protein>
    <submittedName>
        <fullName evidence="1">Uncharacterized protein</fullName>
    </submittedName>
</protein>